<comment type="caution">
    <text evidence="3">The sequence shown here is derived from an EMBL/GenBank/DDBJ whole genome shotgun (WGS) entry which is preliminary data.</text>
</comment>
<accession>A0A927B7W0</accession>
<keyword evidence="4" id="KW-1185">Reference proteome</keyword>
<evidence type="ECO:0000256" key="1">
    <source>
        <dbReference type="SAM" id="MobiDB-lite"/>
    </source>
</evidence>
<dbReference type="Proteomes" id="UP000653797">
    <property type="component" value="Unassembled WGS sequence"/>
</dbReference>
<feature type="signal peptide" evidence="2">
    <location>
        <begin position="1"/>
        <end position="21"/>
    </location>
</feature>
<dbReference type="PROSITE" id="PS51257">
    <property type="entry name" value="PROKAR_LIPOPROTEIN"/>
    <property type="match status" value="1"/>
</dbReference>
<proteinExistence type="predicted"/>
<protein>
    <recommendedName>
        <fullName evidence="5">Lipoprotein</fullName>
    </recommendedName>
</protein>
<feature type="chain" id="PRO_5037863553" description="Lipoprotein" evidence="2">
    <location>
        <begin position="22"/>
        <end position="64"/>
    </location>
</feature>
<name>A0A927B7W0_9BACT</name>
<organism evidence="3 4">
    <name type="scientific">Spirosoma validum</name>
    <dbReference type="NCBI Taxonomy" id="2771355"/>
    <lineage>
        <taxon>Bacteria</taxon>
        <taxon>Pseudomonadati</taxon>
        <taxon>Bacteroidota</taxon>
        <taxon>Cytophagia</taxon>
        <taxon>Cytophagales</taxon>
        <taxon>Cytophagaceae</taxon>
        <taxon>Spirosoma</taxon>
    </lineage>
</organism>
<dbReference type="RefSeq" id="WP_191042528.1">
    <property type="nucleotide sequence ID" value="NZ_JACXAA010000015.1"/>
</dbReference>
<feature type="region of interest" description="Disordered" evidence="1">
    <location>
        <begin position="29"/>
        <end position="64"/>
    </location>
</feature>
<evidence type="ECO:0000256" key="2">
    <source>
        <dbReference type="SAM" id="SignalP"/>
    </source>
</evidence>
<keyword evidence="2" id="KW-0732">Signal</keyword>
<evidence type="ECO:0000313" key="3">
    <source>
        <dbReference type="EMBL" id="MBD2756903.1"/>
    </source>
</evidence>
<sequence>MRLSVKNTLILGAIASTFMLASCQSQQIDPQPASIHQTTSDSLVVRTYDDQPPKTGGNGGEGYN</sequence>
<dbReference type="AlphaFoldDB" id="A0A927B7W0"/>
<reference evidence="3" key="1">
    <citation type="submission" date="2020-09" db="EMBL/GenBank/DDBJ databases">
        <authorList>
            <person name="Kim M.K."/>
        </authorList>
    </citation>
    <scope>NUCLEOTIDE SEQUENCE</scope>
    <source>
        <strain evidence="3">BT704</strain>
    </source>
</reference>
<evidence type="ECO:0000313" key="4">
    <source>
        <dbReference type="Proteomes" id="UP000653797"/>
    </source>
</evidence>
<dbReference type="EMBL" id="JACXAA010000015">
    <property type="protein sequence ID" value="MBD2756903.1"/>
    <property type="molecule type" value="Genomic_DNA"/>
</dbReference>
<evidence type="ECO:0008006" key="5">
    <source>
        <dbReference type="Google" id="ProtNLM"/>
    </source>
</evidence>
<feature type="compositionally biased region" description="Polar residues" evidence="1">
    <location>
        <begin position="29"/>
        <end position="42"/>
    </location>
</feature>
<gene>
    <name evidence="3" type="ORF">IC230_28750</name>
</gene>